<dbReference type="AlphaFoldDB" id="A0A2P2L4L3"/>
<evidence type="ECO:0000313" key="1">
    <source>
        <dbReference type="EMBL" id="MBX12890.1"/>
    </source>
</evidence>
<accession>A0A2P2L4L3</accession>
<reference evidence="1" key="1">
    <citation type="submission" date="2018-02" db="EMBL/GenBank/DDBJ databases">
        <title>Rhizophora mucronata_Transcriptome.</title>
        <authorList>
            <person name="Meera S.P."/>
            <person name="Sreeshan A."/>
            <person name="Augustine A."/>
        </authorList>
    </citation>
    <scope>NUCLEOTIDE SEQUENCE</scope>
    <source>
        <tissue evidence="1">Leaf</tissue>
    </source>
</reference>
<proteinExistence type="predicted"/>
<protein>
    <submittedName>
        <fullName evidence="1">Prohibitin</fullName>
    </submittedName>
</protein>
<name>A0A2P2L4L3_RHIMU</name>
<dbReference type="EMBL" id="GGEC01032406">
    <property type="protein sequence ID" value="MBX12890.1"/>
    <property type="molecule type" value="Transcribed_RNA"/>
</dbReference>
<organism evidence="1">
    <name type="scientific">Rhizophora mucronata</name>
    <name type="common">Asiatic mangrove</name>
    <dbReference type="NCBI Taxonomy" id="61149"/>
    <lineage>
        <taxon>Eukaryota</taxon>
        <taxon>Viridiplantae</taxon>
        <taxon>Streptophyta</taxon>
        <taxon>Embryophyta</taxon>
        <taxon>Tracheophyta</taxon>
        <taxon>Spermatophyta</taxon>
        <taxon>Magnoliopsida</taxon>
        <taxon>eudicotyledons</taxon>
        <taxon>Gunneridae</taxon>
        <taxon>Pentapetalae</taxon>
        <taxon>rosids</taxon>
        <taxon>fabids</taxon>
        <taxon>Malpighiales</taxon>
        <taxon>Rhizophoraceae</taxon>
        <taxon>Rhizophora</taxon>
    </lineage>
</organism>
<sequence length="88" mass="9141">MSCALLDSPSALITALFLSCSAFSTINLALSASCAATCLASIAAVNSFPKVRVVMDTSSSAMSKLAALSVKIFRISLLTAYKKAKIYV</sequence>